<comment type="caution">
    <text evidence="1">The sequence shown here is derived from an EMBL/GenBank/DDBJ whole genome shotgun (WGS) entry which is preliminary data.</text>
</comment>
<dbReference type="RefSeq" id="WP_372560914.1">
    <property type="nucleotide sequence ID" value="NZ_JBGOSP010000001.1"/>
</dbReference>
<dbReference type="Proteomes" id="UP001571476">
    <property type="component" value="Unassembled WGS sequence"/>
</dbReference>
<evidence type="ECO:0000313" key="2">
    <source>
        <dbReference type="Proteomes" id="UP001571476"/>
    </source>
</evidence>
<sequence length="81" mass="9152">MDRHALEHALRQAAVPPTHYWIEGVHEPSPTPTDFLYAREDPGGGWETGAYERGTHKTIARHPTEDAACAHLWQLLNWVSP</sequence>
<organism evidence="1 2">
    <name type="scientific">Streptomyces aureus</name>
    <dbReference type="NCBI Taxonomy" id="193461"/>
    <lineage>
        <taxon>Bacteria</taxon>
        <taxon>Bacillati</taxon>
        <taxon>Actinomycetota</taxon>
        <taxon>Actinomycetes</taxon>
        <taxon>Kitasatosporales</taxon>
        <taxon>Streptomycetaceae</taxon>
        <taxon>Streptomyces</taxon>
    </lineage>
</organism>
<evidence type="ECO:0000313" key="1">
    <source>
        <dbReference type="EMBL" id="MFA3834814.1"/>
    </source>
</evidence>
<keyword evidence="2" id="KW-1185">Reference proteome</keyword>
<gene>
    <name evidence="1" type="ORF">ACEG43_01240</name>
</gene>
<reference evidence="1 2" key="1">
    <citation type="submission" date="2024-08" db="EMBL/GenBank/DDBJ databases">
        <title>Genome sequence of Streptomyces aureus CACIA-1.46HGO.</title>
        <authorList>
            <person name="Evangelista-Martinez Z."/>
        </authorList>
    </citation>
    <scope>NUCLEOTIDE SEQUENCE [LARGE SCALE GENOMIC DNA]</scope>
    <source>
        <strain evidence="1 2">CACIA-1.46HGO</strain>
    </source>
</reference>
<proteinExistence type="predicted"/>
<accession>A0ABV4SB86</accession>
<name>A0ABV4SB86_9ACTN</name>
<protein>
    <submittedName>
        <fullName evidence="1">Uncharacterized protein</fullName>
    </submittedName>
</protein>
<dbReference type="EMBL" id="JBGOSP010000001">
    <property type="protein sequence ID" value="MFA3834814.1"/>
    <property type="molecule type" value="Genomic_DNA"/>
</dbReference>